<keyword evidence="5 7" id="KW-1133">Transmembrane helix</keyword>
<keyword evidence="3" id="KW-1003">Cell membrane</keyword>
<dbReference type="GO" id="GO:0055085">
    <property type="term" value="P:transmembrane transport"/>
    <property type="evidence" value="ECO:0007669"/>
    <property type="project" value="InterPro"/>
</dbReference>
<evidence type="ECO:0000256" key="6">
    <source>
        <dbReference type="ARBA" id="ARBA00023136"/>
    </source>
</evidence>
<comment type="similarity">
    <text evidence="7">Belongs to the binding-protein-dependent transport system permease family.</text>
</comment>
<dbReference type="InterPro" id="IPR045621">
    <property type="entry name" value="BPD_transp_1_N"/>
</dbReference>
<accession>A0A9W5UV50</accession>
<dbReference type="PANTHER" id="PTHR43163:SF6">
    <property type="entry name" value="DIPEPTIDE TRANSPORT SYSTEM PERMEASE PROTEIN DPPB-RELATED"/>
    <property type="match status" value="1"/>
</dbReference>
<dbReference type="EMBL" id="BOPD01000033">
    <property type="protein sequence ID" value="GIJ35626.1"/>
    <property type="molecule type" value="Genomic_DNA"/>
</dbReference>
<comment type="caution">
    <text evidence="9">The sequence shown here is derived from an EMBL/GenBank/DDBJ whole genome shotgun (WGS) entry which is preliminary data.</text>
</comment>
<dbReference type="GO" id="GO:0005886">
    <property type="term" value="C:plasma membrane"/>
    <property type="evidence" value="ECO:0007669"/>
    <property type="project" value="UniProtKB-SubCell"/>
</dbReference>
<dbReference type="InterPro" id="IPR000515">
    <property type="entry name" value="MetI-like"/>
</dbReference>
<feature type="transmembrane region" description="Helical" evidence="7">
    <location>
        <begin position="124"/>
        <end position="146"/>
    </location>
</feature>
<dbReference type="Proteomes" id="UP000607311">
    <property type="component" value="Unassembled WGS sequence"/>
</dbReference>
<dbReference type="Gene3D" id="1.10.3720.10">
    <property type="entry name" value="MetI-like"/>
    <property type="match status" value="1"/>
</dbReference>
<evidence type="ECO:0000256" key="1">
    <source>
        <dbReference type="ARBA" id="ARBA00004651"/>
    </source>
</evidence>
<comment type="subcellular location">
    <subcellularLocation>
        <location evidence="1 7">Cell membrane</location>
        <topology evidence="1 7">Multi-pass membrane protein</topology>
    </subcellularLocation>
</comment>
<dbReference type="Pfam" id="PF19300">
    <property type="entry name" value="BPD_transp_1_N"/>
    <property type="match status" value="1"/>
</dbReference>
<evidence type="ECO:0000256" key="7">
    <source>
        <dbReference type="RuleBase" id="RU363032"/>
    </source>
</evidence>
<evidence type="ECO:0000256" key="3">
    <source>
        <dbReference type="ARBA" id="ARBA00022475"/>
    </source>
</evidence>
<dbReference type="Pfam" id="PF00528">
    <property type="entry name" value="BPD_transp_1"/>
    <property type="match status" value="1"/>
</dbReference>
<evidence type="ECO:0000259" key="8">
    <source>
        <dbReference type="PROSITE" id="PS50928"/>
    </source>
</evidence>
<keyword evidence="10" id="KW-1185">Reference proteome</keyword>
<organism evidence="9 10">
    <name type="scientific">Micromonospora sediminimaris</name>
    <dbReference type="NCBI Taxonomy" id="547162"/>
    <lineage>
        <taxon>Bacteria</taxon>
        <taxon>Bacillati</taxon>
        <taxon>Actinomycetota</taxon>
        <taxon>Actinomycetes</taxon>
        <taxon>Micromonosporales</taxon>
        <taxon>Micromonosporaceae</taxon>
        <taxon>Micromonospora</taxon>
    </lineage>
</organism>
<dbReference type="CDD" id="cd06261">
    <property type="entry name" value="TM_PBP2"/>
    <property type="match status" value="1"/>
</dbReference>
<feature type="transmembrane region" description="Helical" evidence="7">
    <location>
        <begin position="204"/>
        <end position="224"/>
    </location>
</feature>
<keyword evidence="4 7" id="KW-0812">Transmembrane</keyword>
<proteinExistence type="inferred from homology"/>
<dbReference type="PANTHER" id="PTHR43163">
    <property type="entry name" value="DIPEPTIDE TRANSPORT SYSTEM PERMEASE PROTEIN DPPB-RELATED"/>
    <property type="match status" value="1"/>
</dbReference>
<evidence type="ECO:0000256" key="2">
    <source>
        <dbReference type="ARBA" id="ARBA00022448"/>
    </source>
</evidence>
<dbReference type="SUPFAM" id="SSF161098">
    <property type="entry name" value="MetI-like"/>
    <property type="match status" value="1"/>
</dbReference>
<keyword evidence="6 7" id="KW-0472">Membrane</keyword>
<reference evidence="9" key="1">
    <citation type="submission" date="2021-01" db="EMBL/GenBank/DDBJ databases">
        <title>Whole genome shotgun sequence of Verrucosispora sediminis NBRC 107745.</title>
        <authorList>
            <person name="Komaki H."/>
            <person name="Tamura T."/>
        </authorList>
    </citation>
    <scope>NUCLEOTIDE SEQUENCE</scope>
    <source>
        <strain evidence="9">NBRC 107745</strain>
    </source>
</reference>
<evidence type="ECO:0000313" key="10">
    <source>
        <dbReference type="Proteomes" id="UP000607311"/>
    </source>
</evidence>
<feature type="transmembrane region" description="Helical" evidence="7">
    <location>
        <begin position="158"/>
        <end position="184"/>
    </location>
</feature>
<evidence type="ECO:0000313" key="9">
    <source>
        <dbReference type="EMBL" id="GIJ35626.1"/>
    </source>
</evidence>
<keyword evidence="2 7" id="KW-0813">Transport</keyword>
<dbReference type="InterPro" id="IPR035906">
    <property type="entry name" value="MetI-like_sf"/>
</dbReference>
<feature type="transmembrane region" description="Helical" evidence="7">
    <location>
        <begin position="22"/>
        <end position="43"/>
    </location>
</feature>
<feature type="transmembrane region" description="Helical" evidence="7">
    <location>
        <begin position="309"/>
        <end position="334"/>
    </location>
</feature>
<evidence type="ECO:0000256" key="4">
    <source>
        <dbReference type="ARBA" id="ARBA00022692"/>
    </source>
</evidence>
<dbReference type="PROSITE" id="PS50928">
    <property type="entry name" value="ABC_TM1"/>
    <property type="match status" value="1"/>
</dbReference>
<protein>
    <submittedName>
        <fullName evidence="9">ABC transporter permease</fullName>
    </submittedName>
</protein>
<feature type="domain" description="ABC transmembrane type-1" evidence="8">
    <location>
        <begin position="122"/>
        <end position="331"/>
    </location>
</feature>
<dbReference type="AlphaFoldDB" id="A0A9W5UV50"/>
<name>A0A9W5UV50_9ACTN</name>
<evidence type="ECO:0000256" key="5">
    <source>
        <dbReference type="ARBA" id="ARBA00022989"/>
    </source>
</evidence>
<sequence length="341" mass="36131">MAEPCGLGSGPSLMARFLVKRILSAVLTLFAVSVLTFLMFFALPRDPVSGMCPKNCNPERQERVRQELGLSDPLVDQYAGYMLGIVTGRDLGGAQGGRCDAPCLGWSYVNNEAVTDTLVRVVPVTLSIVVPAAVLWLLLGVGLGLVSALRRGTWIDRAAIGFTLAGASLQIYFVGAVLLLVFVYTLGWLPVPSYTSIFDDPVRWAGGLVLAWLSLALLFSAGYARLFRAQLLETLNEDFVRTARAKGLSGPAVYGRHALRAAIAPVVTVAGLDVGAALGGTVITETTFGIQGLGRTAVDAVRAGDLPTIMATVLVAAVFVVLANLLVDLLYAVIDPRVRLS</sequence>
<gene>
    <name evidence="9" type="ORF">Vse01_47740</name>
</gene>